<dbReference type="InterPro" id="IPR036397">
    <property type="entry name" value="RNaseH_sf"/>
</dbReference>
<reference evidence="3" key="1">
    <citation type="journal article" date="2014" name="BMC Genomics">
        <title>Genome characteristics reveal the impact of lichenization on lichen-forming fungus Endocarpon pusillum Hedwig (Verrucariales, Ascomycota).</title>
        <authorList>
            <person name="Wang Y.-Y."/>
            <person name="Liu B."/>
            <person name="Zhang X.-Y."/>
            <person name="Zhou Q.-M."/>
            <person name="Zhang T."/>
            <person name="Li H."/>
            <person name="Yu Y.-F."/>
            <person name="Zhang X.-L."/>
            <person name="Hao X.-Y."/>
            <person name="Wang M."/>
            <person name="Wang L."/>
            <person name="Wei J.-C."/>
        </authorList>
    </citation>
    <scope>NUCLEOTIDE SEQUENCE [LARGE SCALE GENOMIC DNA]</scope>
    <source>
        <strain evidence="3">Z07020 / HMAS-L-300199</strain>
    </source>
</reference>
<dbReference type="Proteomes" id="UP000019373">
    <property type="component" value="Unassembled WGS sequence"/>
</dbReference>
<gene>
    <name evidence="2" type="ORF">EPUS_07893</name>
</gene>
<dbReference type="eggNOG" id="ENOG502T6J3">
    <property type="taxonomic scope" value="Eukaryota"/>
</dbReference>
<dbReference type="RefSeq" id="XP_007803144.1">
    <property type="nucleotide sequence ID" value="XM_007804953.1"/>
</dbReference>
<feature type="region of interest" description="Disordered" evidence="1">
    <location>
        <begin position="1"/>
        <end position="33"/>
    </location>
</feature>
<feature type="compositionally biased region" description="Basic residues" evidence="1">
    <location>
        <begin position="1"/>
        <end position="10"/>
    </location>
</feature>
<evidence type="ECO:0000256" key="1">
    <source>
        <dbReference type="SAM" id="MobiDB-lite"/>
    </source>
</evidence>
<name>U1HLR3_ENDPU</name>
<organism evidence="2 3">
    <name type="scientific">Endocarpon pusillum (strain Z07020 / HMAS-L-300199)</name>
    <name type="common">Lichen-forming fungus</name>
    <dbReference type="NCBI Taxonomy" id="1263415"/>
    <lineage>
        <taxon>Eukaryota</taxon>
        <taxon>Fungi</taxon>
        <taxon>Dikarya</taxon>
        <taxon>Ascomycota</taxon>
        <taxon>Pezizomycotina</taxon>
        <taxon>Eurotiomycetes</taxon>
        <taxon>Chaetothyriomycetidae</taxon>
        <taxon>Verrucariales</taxon>
        <taxon>Verrucariaceae</taxon>
        <taxon>Endocarpon</taxon>
    </lineage>
</organism>
<accession>U1HLR3</accession>
<evidence type="ECO:0000313" key="2">
    <source>
        <dbReference type="EMBL" id="ERF71210.1"/>
    </source>
</evidence>
<sequence length="388" mass="44795">MARELPRRRRAPADGVYSNPPSPQAPRAPQTMLDTPRRARLLADARLTAGKLPHNDGPHGTKGVANNKVKQAKIKLNIKWQAQPSNSPDLNPIETIWRIIKQRLKSRGVIFQTETLKAAIQEEWDKITIEEINNAISTMPDRVRKTYYEWNKFKQNELNLHYKENKNRYLAPYVKQQDHHIYRSRFQNELWFDLLDTVIDWFGADKFKDVMAYYRKEDRLMDEVTLEQEVSDHLRKIRRHTNVVPGLHKSDIYQRPALITVSIGDSANPVYVRWRNGTTCHEDMGKPKEELIRTDYDHGYVREEDAGSLLYRHVEINLEHSMTRAGQKPKGKGKRKELSDPFALSDDDGAPETPGNGRENGKRGRRSSANGSINFCYMAAAAIFPQKV</sequence>
<evidence type="ECO:0000313" key="3">
    <source>
        <dbReference type="Proteomes" id="UP000019373"/>
    </source>
</evidence>
<feature type="region of interest" description="Disordered" evidence="1">
    <location>
        <begin position="321"/>
        <end position="369"/>
    </location>
</feature>
<proteinExistence type="predicted"/>
<dbReference type="HOGENOM" id="CLU_711794_0_0_1"/>
<dbReference type="OrthoDB" id="2266637at2759"/>
<dbReference type="GO" id="GO:0003676">
    <property type="term" value="F:nucleic acid binding"/>
    <property type="evidence" value="ECO:0007669"/>
    <property type="project" value="InterPro"/>
</dbReference>
<dbReference type="Gene3D" id="3.30.420.10">
    <property type="entry name" value="Ribonuclease H-like superfamily/Ribonuclease H"/>
    <property type="match status" value="1"/>
</dbReference>
<dbReference type="GeneID" id="19242772"/>
<protein>
    <recommendedName>
        <fullName evidence="4">Tc1-like transposase DDE domain-containing protein</fullName>
    </recommendedName>
</protein>
<evidence type="ECO:0008006" key="4">
    <source>
        <dbReference type="Google" id="ProtNLM"/>
    </source>
</evidence>
<keyword evidence="3" id="KW-1185">Reference proteome</keyword>
<dbReference type="AlphaFoldDB" id="U1HLR3"/>
<dbReference type="EMBL" id="KE721231">
    <property type="protein sequence ID" value="ERF71210.1"/>
    <property type="molecule type" value="Genomic_DNA"/>
</dbReference>